<evidence type="ECO:0000313" key="1">
    <source>
        <dbReference type="EMBL" id="CAE0552303.1"/>
    </source>
</evidence>
<organism evidence="1">
    <name type="scientific">Strombidinopsis acuminata</name>
    <dbReference type="NCBI Taxonomy" id="141414"/>
    <lineage>
        <taxon>Eukaryota</taxon>
        <taxon>Sar</taxon>
        <taxon>Alveolata</taxon>
        <taxon>Ciliophora</taxon>
        <taxon>Intramacronucleata</taxon>
        <taxon>Spirotrichea</taxon>
        <taxon>Choreotrichia</taxon>
        <taxon>Choreotrichida</taxon>
        <taxon>Strombidinopsidae</taxon>
        <taxon>Strombidinopsis</taxon>
    </lineage>
</organism>
<sequence>MTVLPDGRSLAISMSDGIGSWYTKNDRASEDFVTLGGKAYKLDQSELVFDKNDYTKPHQIKSSTKSKLFDTAHCQFDFEPAGSFEEGANLLVLAVRQSGGMGYYKGFCEIEGQSYVVNNAYGMLEHVWSRW</sequence>
<protein>
    <submittedName>
        <fullName evidence="1">Uncharacterized protein</fullName>
    </submittedName>
</protein>
<dbReference type="EMBL" id="HBIQ01041559">
    <property type="protein sequence ID" value="CAE0552303.1"/>
    <property type="molecule type" value="Transcribed_RNA"/>
</dbReference>
<proteinExistence type="predicted"/>
<dbReference type="Pfam" id="PF10974">
    <property type="entry name" value="DUF2804"/>
    <property type="match status" value="1"/>
</dbReference>
<dbReference type="PANTHER" id="PTHR35868">
    <property type="entry name" value="DUF2804 DOMAIN-CONTAINING PROTEIN-RELATED"/>
    <property type="match status" value="1"/>
</dbReference>
<reference evidence="1" key="1">
    <citation type="submission" date="2021-01" db="EMBL/GenBank/DDBJ databases">
        <authorList>
            <person name="Corre E."/>
            <person name="Pelletier E."/>
            <person name="Niang G."/>
            <person name="Scheremetjew M."/>
            <person name="Finn R."/>
            <person name="Kale V."/>
            <person name="Holt S."/>
            <person name="Cochrane G."/>
            <person name="Meng A."/>
            <person name="Brown T."/>
            <person name="Cohen L."/>
        </authorList>
    </citation>
    <scope>NUCLEOTIDE SEQUENCE</scope>
    <source>
        <strain evidence="1">SPMC142</strain>
    </source>
</reference>
<name>A0A7S3SFH9_9SPIT</name>
<dbReference type="AlphaFoldDB" id="A0A7S3SFH9"/>
<dbReference type="InterPro" id="IPR021243">
    <property type="entry name" value="DUF2804"/>
</dbReference>
<gene>
    <name evidence="1" type="ORF">SACU0126_LOCUS13313</name>
</gene>
<accession>A0A7S3SFH9</accession>